<feature type="non-terminal residue" evidence="5">
    <location>
        <position position="1"/>
    </location>
</feature>
<evidence type="ECO:0000256" key="1">
    <source>
        <dbReference type="ARBA" id="ARBA00023015"/>
    </source>
</evidence>
<sequence>TIHLPPPLPTPAPGFPHAEPNNLHTATMIRQEYIEVNQGSLGLIQFGTTTADAYHCGCNPMGLPTSHNHDHHLPGSIQYMAAAERLELSELVEHVDASPGCVDDAAESFSAGSLSAANDHVATPPQWGFHHGDDASVPSATEGEGDGRCMTLLALLLECAVAISVDNLAEAHRIVLELTQAASPHSPSCAERVVAHFAQAMASRVINSWLGVCTPLVPYKTVLAEFHAFSNVSPLVKFAHFTANQTILEALHRRGPVHLIDLDVMQGLQWPALLHALATRPGGPPRVRMTGLGASGDALEETGRQLSGFARRLGVPFEFHGVARRPGDADPALVRGRRGETAAATLVQHSLYDATGPDRRAARLLEAAAPRVVALVEQEVARAGPFLDRFAGSLHYYSAVFDSLEGCAASGSGGGSGPRDRAMADAYLGRQICNVVACEGAERTERHETATRWRAMMRGAGFAPVHLGSDAFNQASMLLELFGGGGGGGYGVEEKDGCLVLGWHARPLVTTSAWRLADSAAAIR</sequence>
<reference evidence="5" key="1">
    <citation type="submission" date="2015-07" db="EMBL/GenBank/DDBJ databases">
        <title>Transcriptome Assembly of Anthurium amnicola.</title>
        <authorList>
            <person name="Suzuki J."/>
        </authorList>
    </citation>
    <scope>NUCLEOTIDE SEQUENCE</scope>
</reference>
<feature type="region of interest" description="PFYRE" evidence="3">
    <location>
        <begin position="343"/>
        <end position="434"/>
    </location>
</feature>
<name>A0A1D1YUS2_9ARAE</name>
<feature type="region of interest" description="Disordered" evidence="4">
    <location>
        <begin position="123"/>
        <end position="142"/>
    </location>
</feature>
<evidence type="ECO:0000256" key="2">
    <source>
        <dbReference type="ARBA" id="ARBA00023163"/>
    </source>
</evidence>
<proteinExistence type="inferred from homology"/>
<organism evidence="5">
    <name type="scientific">Anthurium amnicola</name>
    <dbReference type="NCBI Taxonomy" id="1678845"/>
    <lineage>
        <taxon>Eukaryota</taxon>
        <taxon>Viridiplantae</taxon>
        <taxon>Streptophyta</taxon>
        <taxon>Embryophyta</taxon>
        <taxon>Tracheophyta</taxon>
        <taxon>Spermatophyta</taxon>
        <taxon>Magnoliopsida</taxon>
        <taxon>Liliopsida</taxon>
        <taxon>Araceae</taxon>
        <taxon>Pothoideae</taxon>
        <taxon>Potheae</taxon>
        <taxon>Anthurium</taxon>
    </lineage>
</organism>
<dbReference type="AlphaFoldDB" id="A0A1D1YUS2"/>
<evidence type="ECO:0000256" key="3">
    <source>
        <dbReference type="PROSITE-ProRule" id="PRU01191"/>
    </source>
</evidence>
<accession>A0A1D1YUS2</accession>
<keyword evidence="1" id="KW-0805">Transcription regulation</keyword>
<feature type="region of interest" description="Leucine repeat II (LRII)" evidence="3">
    <location>
        <begin position="301"/>
        <end position="333"/>
    </location>
</feature>
<gene>
    <name evidence="5" type="primary">GAI1_2</name>
    <name evidence="5" type="ORF">g.120047</name>
</gene>
<feature type="region of interest" description="SAW" evidence="3">
    <location>
        <begin position="437"/>
        <end position="515"/>
    </location>
</feature>
<evidence type="ECO:0000313" key="5">
    <source>
        <dbReference type="EMBL" id="JAT58417.1"/>
    </source>
</evidence>
<keyword evidence="2" id="KW-0804">Transcription</keyword>
<dbReference type="InterPro" id="IPR005202">
    <property type="entry name" value="TF_GRAS"/>
</dbReference>
<protein>
    <submittedName>
        <fullName evidence="5">DELLA protein GAI1</fullName>
    </submittedName>
</protein>
<dbReference type="PROSITE" id="PS50985">
    <property type="entry name" value="GRAS"/>
    <property type="match status" value="1"/>
</dbReference>
<feature type="region of interest" description="VHIID" evidence="3">
    <location>
        <begin position="226"/>
        <end position="291"/>
    </location>
</feature>
<evidence type="ECO:0000256" key="4">
    <source>
        <dbReference type="SAM" id="MobiDB-lite"/>
    </source>
</evidence>
<dbReference type="EMBL" id="GDJX01009519">
    <property type="protein sequence ID" value="JAT58417.1"/>
    <property type="molecule type" value="Transcribed_RNA"/>
</dbReference>
<dbReference type="PANTHER" id="PTHR31636">
    <property type="entry name" value="OSJNBA0084A10.13 PROTEIN-RELATED"/>
    <property type="match status" value="1"/>
</dbReference>
<comment type="caution">
    <text evidence="3">Lacks conserved residue(s) required for the propagation of feature annotation.</text>
</comment>
<comment type="similarity">
    <text evidence="3">Belongs to the GRAS family.</text>
</comment>
<dbReference type="Pfam" id="PF03514">
    <property type="entry name" value="GRAS"/>
    <property type="match status" value="1"/>
</dbReference>